<gene>
    <name evidence="1" type="ORF">PMO31116_04726</name>
</gene>
<sequence>MSSQQSGVVPVKYFSFSVLNRAGSLIGLQGVVHPDVVSLIGITPCRSTRVEAHIGVLPDERYQPHEKLCRRAIQHAIDRGLLDCVNEESEYLERGSPEWTGGMTER</sequence>
<evidence type="ECO:0000313" key="1">
    <source>
        <dbReference type="EMBL" id="VVE52103.1"/>
    </source>
</evidence>
<reference evidence="1 2" key="1">
    <citation type="submission" date="2019-08" db="EMBL/GenBank/DDBJ databases">
        <authorList>
            <person name="Peeters C."/>
        </authorList>
    </citation>
    <scope>NUCLEOTIDE SEQUENCE [LARGE SCALE GENOMIC DNA]</scope>
    <source>
        <strain evidence="1 2">LMG 31116</strain>
    </source>
</reference>
<dbReference type="Proteomes" id="UP000368474">
    <property type="component" value="Unassembled WGS sequence"/>
</dbReference>
<dbReference type="AlphaFoldDB" id="A0A5E4YVV4"/>
<proteinExistence type="predicted"/>
<accession>A0A5E4YVV4</accession>
<keyword evidence="2" id="KW-1185">Reference proteome</keyword>
<organism evidence="1 2">
    <name type="scientific">Pandoraea morbifera</name>
    <dbReference type="NCBI Taxonomy" id="2508300"/>
    <lineage>
        <taxon>Bacteria</taxon>
        <taxon>Pseudomonadati</taxon>
        <taxon>Pseudomonadota</taxon>
        <taxon>Betaproteobacteria</taxon>
        <taxon>Burkholderiales</taxon>
        <taxon>Burkholderiaceae</taxon>
        <taxon>Pandoraea</taxon>
    </lineage>
</organism>
<protein>
    <submittedName>
        <fullName evidence="1">Uncharacterized protein</fullName>
    </submittedName>
</protein>
<name>A0A5E4YVV4_9BURK</name>
<dbReference type="EMBL" id="CABPSD010000033">
    <property type="protein sequence ID" value="VVE52103.1"/>
    <property type="molecule type" value="Genomic_DNA"/>
</dbReference>
<evidence type="ECO:0000313" key="2">
    <source>
        <dbReference type="Proteomes" id="UP000368474"/>
    </source>
</evidence>